<comment type="caution">
    <text evidence="16">The sequence shown here is derived from an EMBL/GenBank/DDBJ whole genome shotgun (WGS) entry which is preliminary data.</text>
</comment>
<dbReference type="InterPro" id="IPR003542">
    <property type="entry name" value="Enbac_synth_compD-like"/>
</dbReference>
<dbReference type="OrthoDB" id="8210607at2"/>
<feature type="binding site" evidence="12">
    <location>
        <begin position="106"/>
        <end position="107"/>
    </location>
    <ligand>
        <name>CoA</name>
        <dbReference type="ChEBI" id="CHEBI:57287"/>
    </ligand>
</feature>
<dbReference type="GO" id="GO:0008897">
    <property type="term" value="F:holo-[acyl-carrier-protein] synthase activity"/>
    <property type="evidence" value="ECO:0007669"/>
    <property type="project" value="InterPro"/>
</dbReference>
<gene>
    <name evidence="16" type="ORF">E0L21_10625</name>
</gene>
<keyword evidence="7" id="KW-0259">Enterobactin biosynthesis</keyword>
<evidence type="ECO:0000256" key="2">
    <source>
        <dbReference type="ARBA" id="ARBA00004993"/>
    </source>
</evidence>
<evidence type="ECO:0000256" key="13">
    <source>
        <dbReference type="PIRSR" id="PIRSR603542-2"/>
    </source>
</evidence>
<feature type="binding site" evidence="12">
    <location>
        <position position="128"/>
    </location>
    <ligand>
        <name>CoA</name>
        <dbReference type="ChEBI" id="CHEBI:57287"/>
    </ligand>
</feature>
<comment type="function">
    <text evidence="1">Involved in the biosynthesis of the siderophore enterobactin (enterochelin), which is a macrocyclic trimeric lactone of N-(2,3-dihydroxybenzoyl)-serine. The serine trilactone serves as a scaffolding for the three catechol functionalities that provide hexadentate coordination for the tightly ligated iron(2+) atoms. Plays an essential role in the assembly of the enterobactin by catalyzing the transfer of the 4'-phosphopantetheine (Ppant) moiety from coenzyme A to the apo-domains of both EntB (ArCP domain) and EntF (PCP domain) to yield their holo-forms which make them competent for the activation of 2,3-dihydroxybenzoate (DHB) and L-serine, respectively.</text>
</comment>
<comment type="similarity">
    <text evidence="3">Belongs to the P-Pant transferase superfamily. EntD family.</text>
</comment>
<dbReference type="GO" id="GO:0009239">
    <property type="term" value="P:enterobactin biosynthetic process"/>
    <property type="evidence" value="ECO:0007669"/>
    <property type="project" value="UniProtKB-UniPathway"/>
</dbReference>
<evidence type="ECO:0000256" key="12">
    <source>
        <dbReference type="PIRSR" id="PIRSR603542-1"/>
    </source>
</evidence>
<feature type="domain" description="4'-phosphopantetheinyl transferase N-terminal" evidence="15">
    <location>
        <begin position="54"/>
        <end position="117"/>
    </location>
</feature>
<dbReference type="PANTHER" id="PTHR38096">
    <property type="entry name" value="ENTEROBACTIN SYNTHASE COMPONENT D"/>
    <property type="match status" value="1"/>
</dbReference>
<feature type="binding site" evidence="13">
    <location>
        <position position="128"/>
    </location>
    <ligand>
        <name>Mg(2+)</name>
        <dbReference type="ChEBI" id="CHEBI:18420"/>
    </ligand>
</feature>
<evidence type="ECO:0000256" key="6">
    <source>
        <dbReference type="ARBA" id="ARBA00022679"/>
    </source>
</evidence>
<dbReference type="EMBL" id="SJOP01000008">
    <property type="protein sequence ID" value="TCC09261.1"/>
    <property type="molecule type" value="Genomic_DNA"/>
</dbReference>
<dbReference type="SUPFAM" id="SSF56214">
    <property type="entry name" value="4'-phosphopantetheinyl transferase"/>
    <property type="match status" value="1"/>
</dbReference>
<evidence type="ECO:0000256" key="9">
    <source>
        <dbReference type="ARBA" id="ARBA00031996"/>
    </source>
</evidence>
<feature type="binding site" evidence="13">
    <location>
        <position position="130"/>
    </location>
    <ligand>
        <name>Mg(2+)</name>
        <dbReference type="ChEBI" id="CHEBI:18420"/>
    </ligand>
</feature>
<feature type="binding site" evidence="12">
    <location>
        <position position="63"/>
    </location>
    <ligand>
        <name>CoA</name>
        <dbReference type="ChEBI" id="CHEBI:57287"/>
    </ligand>
</feature>
<evidence type="ECO:0000259" key="14">
    <source>
        <dbReference type="Pfam" id="PF01648"/>
    </source>
</evidence>
<comment type="subunit">
    <text evidence="4">EntB, EntD, EntE, and EntF form a multienzyme complex called enterobactin synthase.</text>
</comment>
<keyword evidence="6 16" id="KW-0808">Transferase</keyword>
<dbReference type="InterPro" id="IPR037143">
    <property type="entry name" value="4-PPantetheinyl_Trfase_dom_sf"/>
</dbReference>
<comment type="catalytic activity">
    <reaction evidence="10">
        <text>apo-[aryl-carrier protein] + CoA = holo-[aryl-carrier protein] + adenosine 3',5'-bisphosphate + H(+)</text>
        <dbReference type="Rhea" id="RHEA:48404"/>
        <dbReference type="Rhea" id="RHEA-COMP:15903"/>
        <dbReference type="Rhea" id="RHEA-COMP:17557"/>
        <dbReference type="ChEBI" id="CHEBI:15378"/>
        <dbReference type="ChEBI" id="CHEBI:29999"/>
        <dbReference type="ChEBI" id="CHEBI:57287"/>
        <dbReference type="ChEBI" id="CHEBI:58343"/>
        <dbReference type="ChEBI" id="CHEBI:64479"/>
    </reaction>
</comment>
<proteinExistence type="inferred from homology"/>
<evidence type="ECO:0000256" key="3">
    <source>
        <dbReference type="ARBA" id="ARBA00008342"/>
    </source>
</evidence>
<dbReference type="PANTHER" id="PTHR38096:SF1">
    <property type="entry name" value="ENTEROBACTIN SYNTHASE COMPONENT D"/>
    <property type="match status" value="1"/>
</dbReference>
<dbReference type="RefSeq" id="WP_131409247.1">
    <property type="nucleotide sequence ID" value="NZ_SJOP01000008.1"/>
</dbReference>
<sequence>MLIFDKNLSTGIFIRSFKTGYVIQEPSIRVCKLEFDITEYNDALFSTFSIEFPESLSSAVLKRRAEYLAGRISAQTLLVKEGFYKRVALCSDRSPKWPEGWNGSISHTDQCAIAVISPQLMGFAVGIDIENLIPEIIRDTADMFTTKKEQKYLIKSEIDYNIALLIAFSAKESLYKALYPTVGIFFGFECAIITDINDQYGTFTLQLTTPLANKFSAGDDFLGHYIFNKNRVTTLIY</sequence>
<reference evidence="16 17" key="1">
    <citation type="submission" date="2019-02" db="EMBL/GenBank/DDBJ databases">
        <title>The draft genome of Kosakonia quasisacchari strain WCHKQ120001.</title>
        <authorList>
            <person name="Wang C."/>
            <person name="Feng Y."/>
            <person name="Zong Z."/>
        </authorList>
    </citation>
    <scope>NUCLEOTIDE SEQUENCE [LARGE SCALE GENOMIC DNA]</scope>
    <source>
        <strain evidence="16 17">WCHKQ120001</strain>
    </source>
</reference>
<dbReference type="Pfam" id="PF17837">
    <property type="entry name" value="4PPT_N"/>
    <property type="match status" value="1"/>
</dbReference>
<comment type="cofactor">
    <cofactor evidence="13">
        <name>Mg(2+)</name>
        <dbReference type="ChEBI" id="CHEBI:18420"/>
    </cofactor>
</comment>
<feature type="binding site" evidence="13">
    <location>
        <position position="129"/>
    </location>
    <ligand>
        <name>Mg(2+)</name>
        <dbReference type="ChEBI" id="CHEBI:18420"/>
    </ligand>
</feature>
<comment type="catalytic activity">
    <reaction evidence="11">
        <text>apo-[peptidyl-carrier protein] + CoA = holo-[peptidyl-carrier protein] + adenosine 3',5'-bisphosphate + H(+)</text>
        <dbReference type="Rhea" id="RHEA:46228"/>
        <dbReference type="Rhea" id="RHEA-COMP:11479"/>
        <dbReference type="Rhea" id="RHEA-COMP:11480"/>
        <dbReference type="ChEBI" id="CHEBI:15378"/>
        <dbReference type="ChEBI" id="CHEBI:29999"/>
        <dbReference type="ChEBI" id="CHEBI:57287"/>
        <dbReference type="ChEBI" id="CHEBI:58343"/>
        <dbReference type="ChEBI" id="CHEBI:64479"/>
    </reaction>
</comment>
<dbReference type="InterPro" id="IPR008278">
    <property type="entry name" value="4-PPantetheinyl_Trfase_dom"/>
</dbReference>
<evidence type="ECO:0000256" key="10">
    <source>
        <dbReference type="ARBA" id="ARBA00049176"/>
    </source>
</evidence>
<dbReference type="AlphaFoldDB" id="A0A4R0HF70"/>
<feature type="binding site" evidence="12">
    <location>
        <position position="176"/>
    </location>
    <ligand>
        <name>CoA</name>
        <dbReference type="ChEBI" id="CHEBI:57287"/>
    </ligand>
</feature>
<dbReference type="Proteomes" id="UP000291793">
    <property type="component" value="Unassembled WGS sequence"/>
</dbReference>
<dbReference type="GO" id="GO:0005886">
    <property type="term" value="C:plasma membrane"/>
    <property type="evidence" value="ECO:0007669"/>
    <property type="project" value="TreeGrafter"/>
</dbReference>
<dbReference type="Pfam" id="PF01648">
    <property type="entry name" value="ACPS"/>
    <property type="match status" value="1"/>
</dbReference>
<evidence type="ECO:0000256" key="8">
    <source>
        <dbReference type="ARBA" id="ARBA00029894"/>
    </source>
</evidence>
<evidence type="ECO:0000256" key="4">
    <source>
        <dbReference type="ARBA" id="ARBA00011503"/>
    </source>
</evidence>
<feature type="binding site" evidence="12">
    <location>
        <position position="172"/>
    </location>
    <ligand>
        <name>CoA</name>
        <dbReference type="ChEBI" id="CHEBI:57287"/>
    </ligand>
</feature>
<accession>A0A4R0HF70</accession>
<feature type="domain" description="4'-phosphopantetheinyl transferase" evidence="14">
    <location>
        <begin position="124"/>
        <end position="210"/>
    </location>
</feature>
<dbReference type="GO" id="GO:0000287">
    <property type="term" value="F:magnesium ion binding"/>
    <property type="evidence" value="ECO:0007669"/>
    <property type="project" value="InterPro"/>
</dbReference>
<feature type="binding site" evidence="12">
    <location>
        <position position="71"/>
    </location>
    <ligand>
        <name>CoA</name>
        <dbReference type="ChEBI" id="CHEBI:57287"/>
    </ligand>
</feature>
<keyword evidence="13" id="KW-0479">Metal-binding</keyword>
<evidence type="ECO:0000259" key="15">
    <source>
        <dbReference type="Pfam" id="PF17837"/>
    </source>
</evidence>
<dbReference type="GO" id="GO:0009366">
    <property type="term" value="C:enterobactin synthetase complex"/>
    <property type="evidence" value="ECO:0007669"/>
    <property type="project" value="InterPro"/>
</dbReference>
<protein>
    <recommendedName>
        <fullName evidence="5">Enterobactin synthase component D</fullName>
    </recommendedName>
    <alternativeName>
        <fullName evidence="8">4'-phosphopantetheinyl transferase EntD</fullName>
    </alternativeName>
    <alternativeName>
        <fullName evidence="9">Enterochelin synthase D</fullName>
    </alternativeName>
</protein>
<evidence type="ECO:0000313" key="16">
    <source>
        <dbReference type="EMBL" id="TCC09261.1"/>
    </source>
</evidence>
<name>A0A4R0HF70_9ENTR</name>
<dbReference type="UniPathway" id="UPA00017"/>
<evidence type="ECO:0000256" key="5">
    <source>
        <dbReference type="ARBA" id="ARBA00019087"/>
    </source>
</evidence>
<evidence type="ECO:0000256" key="1">
    <source>
        <dbReference type="ARBA" id="ARBA00003937"/>
    </source>
</evidence>
<keyword evidence="13" id="KW-0460">Magnesium</keyword>
<keyword evidence="17" id="KW-1185">Reference proteome</keyword>
<evidence type="ECO:0000256" key="11">
    <source>
        <dbReference type="ARBA" id="ARBA00049191"/>
    </source>
</evidence>
<organism evidence="16 17">
    <name type="scientific">Kosakonia quasisacchari</name>
    <dbReference type="NCBI Taxonomy" id="2529380"/>
    <lineage>
        <taxon>Bacteria</taxon>
        <taxon>Pseudomonadati</taxon>
        <taxon>Pseudomonadota</taxon>
        <taxon>Gammaproteobacteria</taxon>
        <taxon>Enterobacterales</taxon>
        <taxon>Enterobacteriaceae</taxon>
        <taxon>Kosakonia</taxon>
    </lineage>
</organism>
<dbReference type="PRINTS" id="PR01399">
    <property type="entry name" value="ENTSNTHTASED"/>
</dbReference>
<dbReference type="InterPro" id="IPR041354">
    <property type="entry name" value="4PPT_N"/>
</dbReference>
<comment type="pathway">
    <text evidence="2">Siderophore biosynthesis; enterobactin biosynthesis.</text>
</comment>
<evidence type="ECO:0000313" key="17">
    <source>
        <dbReference type="Proteomes" id="UP000291793"/>
    </source>
</evidence>
<evidence type="ECO:0000256" key="7">
    <source>
        <dbReference type="ARBA" id="ARBA00023191"/>
    </source>
</evidence>